<dbReference type="AlphaFoldDB" id="A0A1R0XKN9"/>
<feature type="coiled-coil region" evidence="1">
    <location>
        <begin position="5"/>
        <end position="39"/>
    </location>
</feature>
<dbReference type="Proteomes" id="UP000187439">
    <property type="component" value="Unassembled WGS sequence"/>
</dbReference>
<accession>A0A1R0XKN9</accession>
<dbReference type="RefSeq" id="WP_076121267.1">
    <property type="nucleotide sequence ID" value="NZ_MPTC01000037.1"/>
</dbReference>
<name>A0A1R0XKN9_9BACL</name>
<gene>
    <name evidence="2" type="ORF">BSK52_26505</name>
</gene>
<proteinExistence type="predicted"/>
<evidence type="ECO:0000313" key="2">
    <source>
        <dbReference type="EMBL" id="OMD35654.1"/>
    </source>
</evidence>
<comment type="caution">
    <text evidence="2">The sequence shown here is derived from an EMBL/GenBank/DDBJ whole genome shotgun (WGS) entry which is preliminary data.</text>
</comment>
<keyword evidence="1" id="KW-0175">Coiled coil</keyword>
<protein>
    <submittedName>
        <fullName evidence="2">Uncharacterized protein</fullName>
    </submittedName>
</protein>
<sequence>MEEKLLKLMQKEETLLRKRSKIEEELKKVTTQIKDLEHQMKVRDIEETIVVLSGHGINLKDIIKEIQAGNFNHLKNTGALENKVTSIENKELENLKL</sequence>
<dbReference type="EMBL" id="MPTC01000037">
    <property type="protein sequence ID" value="OMD35654.1"/>
    <property type="molecule type" value="Genomic_DNA"/>
</dbReference>
<organism evidence="2 3">
    <name type="scientific">Paenibacillus odorifer</name>
    <dbReference type="NCBI Taxonomy" id="189426"/>
    <lineage>
        <taxon>Bacteria</taxon>
        <taxon>Bacillati</taxon>
        <taxon>Bacillota</taxon>
        <taxon>Bacilli</taxon>
        <taxon>Bacillales</taxon>
        <taxon>Paenibacillaceae</taxon>
        <taxon>Paenibacillus</taxon>
    </lineage>
</organism>
<reference evidence="2 3" key="1">
    <citation type="submission" date="2016-10" db="EMBL/GenBank/DDBJ databases">
        <title>Paenibacillus species isolates.</title>
        <authorList>
            <person name="Beno S.M."/>
        </authorList>
    </citation>
    <scope>NUCLEOTIDE SEQUENCE [LARGE SCALE GENOMIC DNA]</scope>
    <source>
        <strain evidence="2 3">FSL H7-0710</strain>
    </source>
</reference>
<evidence type="ECO:0000256" key="1">
    <source>
        <dbReference type="SAM" id="Coils"/>
    </source>
</evidence>
<evidence type="ECO:0000313" key="3">
    <source>
        <dbReference type="Proteomes" id="UP000187439"/>
    </source>
</evidence>